<evidence type="ECO:0000313" key="1">
    <source>
        <dbReference type="EMBL" id="PIT45947.1"/>
    </source>
</evidence>
<sequence>MAVVINIKLRTTKSIYTVLRADMPAETLIMLQIKITGILFFCWQCTGKSHNNIHRRPQKSNFVLSPHFLLHRIKLAAINDNCIRYCLNEFGYHSLIRHDHLLQCILLAIYPETASQGWLHQNGSAPLCSADINEKLQKLNNNYYIVTVL</sequence>
<evidence type="ECO:0000313" key="2">
    <source>
        <dbReference type="Proteomes" id="UP000229970"/>
    </source>
</evidence>
<gene>
    <name evidence="1" type="ORF">BHC46_08590</name>
</gene>
<dbReference type="EMBL" id="MEIP01000024">
    <property type="protein sequence ID" value="PIT45947.1"/>
    <property type="molecule type" value="Genomic_DNA"/>
</dbReference>
<dbReference type="AlphaFoldDB" id="A0A2N9XEA9"/>
<proteinExistence type="predicted"/>
<protein>
    <submittedName>
        <fullName evidence="1">Uncharacterized protein</fullName>
    </submittedName>
</protein>
<name>A0A2N9XEA9_9NEIS</name>
<reference evidence="1 2" key="1">
    <citation type="journal article" date="2017" name="MBio">
        <title>Type VI secretion-mediated competition in the bee gut microbiome.</title>
        <authorList>
            <person name="Steele M.I."/>
            <person name="Kwong W.K."/>
            <person name="Powell J.E."/>
            <person name="Whiteley M."/>
            <person name="Moran N.A."/>
        </authorList>
    </citation>
    <scope>NUCLEOTIDE SEQUENCE [LARGE SCALE GENOMIC DNA]</scope>
    <source>
        <strain evidence="1 2">Ruf1-X</strain>
    </source>
</reference>
<dbReference type="Proteomes" id="UP000229970">
    <property type="component" value="Unassembled WGS sequence"/>
</dbReference>
<comment type="caution">
    <text evidence="1">The sequence shown here is derived from an EMBL/GenBank/DDBJ whole genome shotgun (WGS) entry which is preliminary data.</text>
</comment>
<organism evidence="1 2">
    <name type="scientific">Snodgrassella alvi</name>
    <dbReference type="NCBI Taxonomy" id="1196083"/>
    <lineage>
        <taxon>Bacteria</taxon>
        <taxon>Pseudomonadati</taxon>
        <taxon>Pseudomonadota</taxon>
        <taxon>Betaproteobacteria</taxon>
        <taxon>Neisseriales</taxon>
        <taxon>Neisseriaceae</taxon>
        <taxon>Snodgrassella</taxon>
    </lineage>
</organism>
<accession>A0A2N9XEA9</accession>